<evidence type="ECO:0000313" key="3">
    <source>
        <dbReference type="Proteomes" id="UP001595962"/>
    </source>
</evidence>
<dbReference type="PANTHER" id="PTHR36573:SF1">
    <property type="entry name" value="INTERMEMBRANE PHOSPHOLIPID TRANSPORT SYSTEM BINDING PROTEIN MLAC"/>
    <property type="match status" value="1"/>
</dbReference>
<dbReference type="EMBL" id="JBHSGB010000010">
    <property type="protein sequence ID" value="MFC4655311.1"/>
    <property type="molecule type" value="Genomic_DNA"/>
</dbReference>
<organism evidence="2 3">
    <name type="scientific">Rheinheimera marina</name>
    <dbReference type="NCBI Taxonomy" id="1774958"/>
    <lineage>
        <taxon>Bacteria</taxon>
        <taxon>Pseudomonadati</taxon>
        <taxon>Pseudomonadota</taxon>
        <taxon>Gammaproteobacteria</taxon>
        <taxon>Chromatiales</taxon>
        <taxon>Chromatiaceae</taxon>
        <taxon>Rheinheimera</taxon>
    </lineage>
</organism>
<dbReference type="PANTHER" id="PTHR36573">
    <property type="entry name" value="INTERMEMBRANE PHOSPHOLIPID TRANSPORT SYSTEM BINDING PROTEIN MLAC"/>
    <property type="match status" value="1"/>
</dbReference>
<comment type="caution">
    <text evidence="2">The sequence shown here is derived from an EMBL/GenBank/DDBJ whole genome shotgun (WGS) entry which is preliminary data.</text>
</comment>
<dbReference type="PIRSF" id="PIRSF004649">
    <property type="entry name" value="MlaC"/>
    <property type="match status" value="1"/>
</dbReference>
<dbReference type="RefSeq" id="WP_377333796.1">
    <property type="nucleotide sequence ID" value="NZ_JBHSGB010000010.1"/>
</dbReference>
<feature type="signal peptide" evidence="1">
    <location>
        <begin position="1"/>
        <end position="25"/>
    </location>
</feature>
<dbReference type="Proteomes" id="UP001595962">
    <property type="component" value="Unassembled WGS sequence"/>
</dbReference>
<proteinExistence type="predicted"/>
<accession>A0ABV9JM36</accession>
<evidence type="ECO:0000256" key="1">
    <source>
        <dbReference type="SAM" id="SignalP"/>
    </source>
</evidence>
<gene>
    <name evidence="2" type="ORF">ACFO3I_09845</name>
</gene>
<keyword evidence="1" id="KW-0732">Signal</keyword>
<feature type="chain" id="PRO_5045888620" evidence="1">
    <location>
        <begin position="26"/>
        <end position="222"/>
    </location>
</feature>
<evidence type="ECO:0000313" key="2">
    <source>
        <dbReference type="EMBL" id="MFC4655311.1"/>
    </source>
</evidence>
<keyword evidence="3" id="KW-1185">Reference proteome</keyword>
<dbReference type="InterPro" id="IPR042245">
    <property type="entry name" value="Tgt2/MlaC_sf"/>
</dbReference>
<dbReference type="Gene3D" id="3.10.450.710">
    <property type="entry name" value="Tgt2/MlaC"/>
    <property type="match status" value="1"/>
</dbReference>
<sequence length="222" mass="24899">MSKTLLKLVWLPVVLMLNLGSVAQAADVQQYNDPSKMMEAVADKTFRRIAADQAIIQKDLEHLRVVVNEELVPYIDTRYAAFRVIGNYIKQTSEQDREDFVKAFTDYMVGTYAGAFTQYKNQKVIIEPAKVGDGQKIISIKTRVVDPGKPDINIEFKLRRVKDSENWLVFDMVAEGISLLDSKRAELGSMIRQQGLPKVTALLLEKAKAPVAPLIKDSNAKG</sequence>
<dbReference type="InterPro" id="IPR008869">
    <property type="entry name" value="MlaC/ttg2D"/>
</dbReference>
<dbReference type="Pfam" id="PF05494">
    <property type="entry name" value="MlaC"/>
    <property type="match status" value="1"/>
</dbReference>
<reference evidence="3" key="1">
    <citation type="journal article" date="2019" name="Int. J. Syst. Evol. Microbiol.">
        <title>The Global Catalogue of Microorganisms (GCM) 10K type strain sequencing project: providing services to taxonomists for standard genome sequencing and annotation.</title>
        <authorList>
            <consortium name="The Broad Institute Genomics Platform"/>
            <consortium name="The Broad Institute Genome Sequencing Center for Infectious Disease"/>
            <person name="Wu L."/>
            <person name="Ma J."/>
        </authorList>
    </citation>
    <scope>NUCLEOTIDE SEQUENCE [LARGE SCALE GENOMIC DNA]</scope>
    <source>
        <strain evidence="3">DT28</strain>
    </source>
</reference>
<protein>
    <submittedName>
        <fullName evidence="2">Phospholipid-binding protein MlaC</fullName>
    </submittedName>
</protein>
<name>A0ABV9JM36_9GAMM</name>